<dbReference type="EMBL" id="CP068391">
    <property type="protein sequence ID" value="QQX52041.1"/>
    <property type="molecule type" value="Genomic_DNA"/>
</dbReference>
<protein>
    <submittedName>
        <fullName evidence="2">Uncharacterized protein</fullName>
    </submittedName>
</protein>
<proteinExistence type="predicted"/>
<accession>A0A7U0N3V3</accession>
<dbReference type="AlphaFoldDB" id="A0A7U0N3V3"/>
<organism evidence="2 3">
    <name type="scientific">Serratia proteamaculans</name>
    <dbReference type="NCBI Taxonomy" id="28151"/>
    <lineage>
        <taxon>Bacteria</taxon>
        <taxon>Pseudomonadati</taxon>
        <taxon>Pseudomonadota</taxon>
        <taxon>Gammaproteobacteria</taxon>
        <taxon>Enterobacterales</taxon>
        <taxon>Yersiniaceae</taxon>
        <taxon>Serratia</taxon>
    </lineage>
</organism>
<name>A0A7U0N3V3_SERPR</name>
<dbReference type="Proteomes" id="UP000596176">
    <property type="component" value="Chromosome"/>
</dbReference>
<evidence type="ECO:0000256" key="1">
    <source>
        <dbReference type="SAM" id="MobiDB-lite"/>
    </source>
</evidence>
<reference evidence="2 3" key="1">
    <citation type="submission" date="2021-01" db="EMBL/GenBank/DDBJ databases">
        <title>Chromosome sequence of Serratia proteamaculans strain 94 rif-r, isolated from spoiled beef.</title>
        <authorList>
            <person name="Zaytseva Y.V."/>
            <person name="Iablokov S.N."/>
            <person name="Klyukina A."/>
        </authorList>
    </citation>
    <scope>NUCLEOTIDE SEQUENCE [LARGE SCALE GENOMIC DNA]</scope>
    <source>
        <strain evidence="2 3">94 rif-r</strain>
    </source>
</reference>
<evidence type="ECO:0000313" key="3">
    <source>
        <dbReference type="Proteomes" id="UP000596176"/>
    </source>
</evidence>
<gene>
    <name evidence="2" type="ORF">JKX24_17820</name>
</gene>
<feature type="region of interest" description="Disordered" evidence="1">
    <location>
        <begin position="52"/>
        <end position="78"/>
    </location>
</feature>
<dbReference type="RefSeq" id="WP_207978881.1">
    <property type="nucleotide sequence ID" value="NZ_CAMITN010000001.1"/>
</dbReference>
<evidence type="ECO:0000313" key="2">
    <source>
        <dbReference type="EMBL" id="QQX52041.1"/>
    </source>
</evidence>
<sequence>MDAKADIRSFQSGRWRKYIGQVLAQEWNLHPLTKRHSAAKWKLKFFDINQPVASQPKKKPSAEAGLDSGKLTDGRLFG</sequence>